<dbReference type="Gene3D" id="1.10.287.1260">
    <property type="match status" value="2"/>
</dbReference>
<feature type="transmembrane region" description="Helical" evidence="1">
    <location>
        <begin position="183"/>
        <end position="208"/>
    </location>
</feature>
<proteinExistence type="predicted"/>
<keyword evidence="1" id="KW-0472">Membrane</keyword>
<dbReference type="AlphaFoldDB" id="A0A2M6WDT4"/>
<dbReference type="Pfam" id="PF05552">
    <property type="entry name" value="MS_channel_1st_1"/>
    <property type="match status" value="2"/>
</dbReference>
<keyword evidence="1" id="KW-0812">Transmembrane</keyword>
<feature type="transmembrane region" description="Helical" evidence="1">
    <location>
        <begin position="83"/>
        <end position="104"/>
    </location>
</feature>
<accession>A0A2M6WDT4</accession>
<evidence type="ECO:0000313" key="2">
    <source>
        <dbReference type="EMBL" id="PIT90936.1"/>
    </source>
</evidence>
<dbReference type="InterPro" id="IPR008910">
    <property type="entry name" value="MSC_TM_helix"/>
</dbReference>
<comment type="caution">
    <text evidence="2">The sequence shown here is derived from an EMBL/GenBank/DDBJ whole genome shotgun (WGS) entry which is preliminary data.</text>
</comment>
<organism evidence="2 3">
    <name type="scientific">Candidatus Kaiserbacteria bacterium CG10_big_fil_rev_8_21_14_0_10_49_17</name>
    <dbReference type="NCBI Taxonomy" id="1974609"/>
    <lineage>
        <taxon>Bacteria</taxon>
        <taxon>Candidatus Kaiseribacteriota</taxon>
    </lineage>
</organism>
<dbReference type="InterPro" id="IPR045275">
    <property type="entry name" value="MscS_archaea/bacteria_type"/>
</dbReference>
<evidence type="ECO:0000313" key="3">
    <source>
        <dbReference type="Proteomes" id="UP000228809"/>
    </source>
</evidence>
<dbReference type="PANTHER" id="PTHR30221">
    <property type="entry name" value="SMALL-CONDUCTANCE MECHANOSENSITIVE CHANNEL"/>
    <property type="match status" value="1"/>
</dbReference>
<dbReference type="Proteomes" id="UP000228809">
    <property type="component" value="Unassembled WGS sequence"/>
</dbReference>
<evidence type="ECO:0008006" key="4">
    <source>
        <dbReference type="Google" id="ProtNLM"/>
    </source>
</evidence>
<dbReference type="EMBL" id="PFBJ01000018">
    <property type="protein sequence ID" value="PIT90936.1"/>
    <property type="molecule type" value="Genomic_DNA"/>
</dbReference>
<feature type="transmembrane region" description="Helical" evidence="1">
    <location>
        <begin position="124"/>
        <end position="145"/>
    </location>
</feature>
<name>A0A2M6WDT4_9BACT</name>
<protein>
    <recommendedName>
        <fullName evidence="4">Small-conductance mechanosensitive ion channel</fullName>
    </recommendedName>
</protein>
<dbReference type="PANTHER" id="PTHR30221:SF1">
    <property type="entry name" value="SMALL-CONDUCTANCE MECHANOSENSITIVE CHANNEL"/>
    <property type="match status" value="1"/>
</dbReference>
<feature type="transmembrane region" description="Helical" evidence="1">
    <location>
        <begin position="24"/>
        <end position="45"/>
    </location>
</feature>
<keyword evidence="1" id="KW-1133">Transmembrane helix</keyword>
<reference evidence="3" key="1">
    <citation type="submission" date="2017-09" db="EMBL/GenBank/DDBJ databases">
        <title>Depth-based differentiation of microbial function through sediment-hosted aquifers and enrichment of novel symbionts in the deep terrestrial subsurface.</title>
        <authorList>
            <person name="Probst A.J."/>
            <person name="Ladd B."/>
            <person name="Jarett J.K."/>
            <person name="Geller-Mcgrath D.E."/>
            <person name="Sieber C.M.K."/>
            <person name="Emerson J.B."/>
            <person name="Anantharaman K."/>
            <person name="Thomas B.C."/>
            <person name="Malmstrom R."/>
            <person name="Stieglmeier M."/>
            <person name="Klingl A."/>
            <person name="Woyke T."/>
            <person name="Ryan C.M."/>
            <person name="Banfield J.F."/>
        </authorList>
    </citation>
    <scope>NUCLEOTIDE SEQUENCE [LARGE SCALE GENOMIC DNA]</scope>
</reference>
<sequence length="229" mass="24349">MLLETWAQVLQQSLQDLWLGVVEFVPSLIVAIVIFVLGWIIGAVLGRVVAQVVDALKVDNALRSAGLEDAFNRAGFSMNAGGFLGGLVKWFIIIVFLVAALEVLGLNQVNVFLQEVVLLYLPQVIVAVLILLVAAVIAEVVRNLVAGAAKAAEMHSANLLGSVAKWAIWIFAILAALNQLGVATAFVQTLFTGVIVALSLGFGLAFGLGGQQAAGDYIDRLRKEVSTKR</sequence>
<gene>
    <name evidence="2" type="ORF">COU17_03200</name>
</gene>
<evidence type="ECO:0000256" key="1">
    <source>
        <dbReference type="SAM" id="Phobius"/>
    </source>
</evidence>
<feature type="transmembrane region" description="Helical" evidence="1">
    <location>
        <begin position="157"/>
        <end position="177"/>
    </location>
</feature>
<dbReference type="GO" id="GO:0008381">
    <property type="term" value="F:mechanosensitive monoatomic ion channel activity"/>
    <property type="evidence" value="ECO:0007669"/>
    <property type="project" value="InterPro"/>
</dbReference>